<evidence type="ECO:0000313" key="7">
    <source>
        <dbReference type="Proteomes" id="UP001515660"/>
    </source>
</evidence>
<evidence type="ECO:0000256" key="2">
    <source>
        <dbReference type="ARBA" id="ARBA00023015"/>
    </source>
</evidence>
<dbReference type="InterPro" id="IPR000847">
    <property type="entry name" value="LysR_HTH_N"/>
</dbReference>
<dbReference type="EMBL" id="JAANHS010000010">
    <property type="protein sequence ID" value="NHB77733.1"/>
    <property type="molecule type" value="Genomic_DNA"/>
</dbReference>
<dbReference type="Gene3D" id="1.10.10.10">
    <property type="entry name" value="Winged helix-like DNA-binding domain superfamily/Winged helix DNA-binding domain"/>
    <property type="match status" value="1"/>
</dbReference>
<dbReference type="InterPro" id="IPR050950">
    <property type="entry name" value="HTH-type_LysR_regulators"/>
</dbReference>
<dbReference type="Gene3D" id="3.40.190.290">
    <property type="match status" value="1"/>
</dbReference>
<dbReference type="Proteomes" id="UP001515660">
    <property type="component" value="Unassembled WGS sequence"/>
</dbReference>
<dbReference type="InterPro" id="IPR036390">
    <property type="entry name" value="WH_DNA-bd_sf"/>
</dbReference>
<evidence type="ECO:0000259" key="5">
    <source>
        <dbReference type="PROSITE" id="PS50931"/>
    </source>
</evidence>
<dbReference type="InterPro" id="IPR005119">
    <property type="entry name" value="LysR_subst-bd"/>
</dbReference>
<dbReference type="PRINTS" id="PR00039">
    <property type="entry name" value="HTHLYSR"/>
</dbReference>
<gene>
    <name evidence="6" type="ORF">G8O29_13490</name>
</gene>
<reference evidence="6 7" key="1">
    <citation type="journal article" date="2022" name="Microorganisms">
        <title>Genome Sequence and Characterization of a Xanthorhodopsin-Containing, Aerobic Anoxygenic Phototrophic Rhodobacter Species, Isolated from Mesophilic Conditions at Yellowstone National Park.</title>
        <authorList>
            <person name="Kyndt J.A."/>
            <person name="Robertson S."/>
            <person name="Shoffstall I.B."/>
            <person name="Ramaley R.F."/>
            <person name="Meyer T.E."/>
        </authorList>
    </citation>
    <scope>NUCLEOTIDE SEQUENCE [LARGE SCALE GENOMIC DNA]</scope>
    <source>
        <strain evidence="6 7">M37P</strain>
    </source>
</reference>
<dbReference type="Pfam" id="PF03466">
    <property type="entry name" value="LysR_substrate"/>
    <property type="match status" value="1"/>
</dbReference>
<dbReference type="PROSITE" id="PS50931">
    <property type="entry name" value="HTH_LYSR"/>
    <property type="match status" value="1"/>
</dbReference>
<accession>A0ABX0GA56</accession>
<proteinExistence type="inferred from homology"/>
<dbReference type="PANTHER" id="PTHR30419:SF8">
    <property type="entry name" value="NITROGEN ASSIMILATION TRANSCRIPTIONAL ACTIVATOR-RELATED"/>
    <property type="match status" value="1"/>
</dbReference>
<keyword evidence="7" id="KW-1185">Reference proteome</keyword>
<comment type="similarity">
    <text evidence="1">Belongs to the LysR transcriptional regulatory family.</text>
</comment>
<dbReference type="SUPFAM" id="SSF46785">
    <property type="entry name" value="Winged helix' DNA-binding domain"/>
    <property type="match status" value="1"/>
</dbReference>
<sequence length="316" mass="34216">MKLSEAHLIQLSAVVDAGSLSKGAAALGLSQPALSRSLAQLEARVGKPLFLRDRRPLQATPLGIQLAAHGRRILVESRRAAEAVESLLRGTRGLVRVMGVPFFMDAMISRIIAAFQNQHPDVDFQQSYGNLIEVGNGLRADQLDLGIVPLGLSGQPEGLAFTPILSARNVVCSRLGHPLQANRRLTTADLGRYPWVAPLPGSPLLADLFAIRSSLGAVDLDIRYSGGSLMSVVNYMTETDALAVLPFSVWFAERKQNRIAVLPVDIPQPQRNLGILQLAGPAKNPAAQAFSDFVVQSFADMQALILRHENAVVWRR</sequence>
<dbReference type="InterPro" id="IPR036388">
    <property type="entry name" value="WH-like_DNA-bd_sf"/>
</dbReference>
<feature type="domain" description="HTH lysR-type" evidence="5">
    <location>
        <begin position="1"/>
        <end position="60"/>
    </location>
</feature>
<dbReference type="PANTHER" id="PTHR30419">
    <property type="entry name" value="HTH-TYPE TRANSCRIPTIONAL REGULATOR YBHD"/>
    <property type="match status" value="1"/>
</dbReference>
<organism evidence="6 7">
    <name type="scientific">Rhodobacter calidifons</name>
    <dbReference type="NCBI Taxonomy" id="2715277"/>
    <lineage>
        <taxon>Bacteria</taxon>
        <taxon>Pseudomonadati</taxon>
        <taxon>Pseudomonadota</taxon>
        <taxon>Alphaproteobacteria</taxon>
        <taxon>Rhodobacterales</taxon>
        <taxon>Rhodobacter group</taxon>
        <taxon>Rhodobacter</taxon>
    </lineage>
</organism>
<dbReference type="CDD" id="cd05466">
    <property type="entry name" value="PBP2_LTTR_substrate"/>
    <property type="match status" value="1"/>
</dbReference>
<comment type="caution">
    <text evidence="6">The sequence shown here is derived from an EMBL/GenBank/DDBJ whole genome shotgun (WGS) entry which is preliminary data.</text>
</comment>
<keyword evidence="2" id="KW-0805">Transcription regulation</keyword>
<dbReference type="SUPFAM" id="SSF53850">
    <property type="entry name" value="Periplasmic binding protein-like II"/>
    <property type="match status" value="1"/>
</dbReference>
<dbReference type="RefSeq" id="WP_166403754.1">
    <property type="nucleotide sequence ID" value="NZ_JAANHS010000010.1"/>
</dbReference>
<evidence type="ECO:0000256" key="3">
    <source>
        <dbReference type="ARBA" id="ARBA00023125"/>
    </source>
</evidence>
<dbReference type="Pfam" id="PF00126">
    <property type="entry name" value="HTH_1"/>
    <property type="match status" value="1"/>
</dbReference>
<evidence type="ECO:0000256" key="1">
    <source>
        <dbReference type="ARBA" id="ARBA00009437"/>
    </source>
</evidence>
<evidence type="ECO:0000256" key="4">
    <source>
        <dbReference type="ARBA" id="ARBA00023163"/>
    </source>
</evidence>
<protein>
    <submittedName>
        <fullName evidence="6">LysR family transcriptional regulator</fullName>
    </submittedName>
</protein>
<keyword evidence="4" id="KW-0804">Transcription</keyword>
<keyword evidence="3" id="KW-0238">DNA-binding</keyword>
<evidence type="ECO:0000313" key="6">
    <source>
        <dbReference type="EMBL" id="NHB77733.1"/>
    </source>
</evidence>
<name>A0ABX0GA56_9RHOB</name>